<accession>A0A7J8GKS7</accession>
<gene>
    <name evidence="2" type="ORF">HJG59_011444</name>
</gene>
<evidence type="ECO:0000313" key="3">
    <source>
        <dbReference type="Proteomes" id="UP000550707"/>
    </source>
</evidence>
<dbReference type="Proteomes" id="UP000550707">
    <property type="component" value="Unassembled WGS sequence"/>
</dbReference>
<protein>
    <submittedName>
        <fullName evidence="2">Uncharacterized protein</fullName>
    </submittedName>
</protein>
<reference evidence="2 3" key="1">
    <citation type="journal article" date="2020" name="Nature">
        <title>Six reference-quality genomes reveal evolution of bat adaptations.</title>
        <authorList>
            <person name="Jebb D."/>
            <person name="Huang Z."/>
            <person name="Pippel M."/>
            <person name="Hughes G.M."/>
            <person name="Lavrichenko K."/>
            <person name="Devanna P."/>
            <person name="Winkler S."/>
            <person name="Jermiin L.S."/>
            <person name="Skirmuntt E.C."/>
            <person name="Katzourakis A."/>
            <person name="Burkitt-Gray L."/>
            <person name="Ray D.A."/>
            <person name="Sullivan K.A.M."/>
            <person name="Roscito J.G."/>
            <person name="Kirilenko B.M."/>
            <person name="Davalos L.M."/>
            <person name="Corthals A.P."/>
            <person name="Power M.L."/>
            <person name="Jones G."/>
            <person name="Ransome R.D."/>
            <person name="Dechmann D.K.N."/>
            <person name="Locatelli A.G."/>
            <person name="Puechmaille S.J."/>
            <person name="Fedrigo O."/>
            <person name="Jarvis E.D."/>
            <person name="Hiller M."/>
            <person name="Vernes S.C."/>
            <person name="Myers E.W."/>
            <person name="Teeling E.C."/>
        </authorList>
    </citation>
    <scope>NUCLEOTIDE SEQUENCE [LARGE SCALE GENOMIC DNA]</scope>
    <source>
        <strain evidence="2">MMolMol1</strain>
        <tissue evidence="2">Muscle</tissue>
    </source>
</reference>
<dbReference type="InParanoid" id="A0A7J8GKS7"/>
<keyword evidence="3" id="KW-1185">Reference proteome</keyword>
<sequence>MARGCQAFAGPNRGYRNPRAAAQGRQKLQQRRSDGLYTQPQQLRMSVRAGLTSLPLRLTWESGWTPLAPPQRLRAAEGGALPLRTQPKGDATLWAGPRAILRKILGVGAAVGESETIATQNLRCV</sequence>
<proteinExistence type="predicted"/>
<organism evidence="2 3">
    <name type="scientific">Molossus molossus</name>
    <name type="common">Pallas' mastiff bat</name>
    <name type="synonym">Vespertilio molossus</name>
    <dbReference type="NCBI Taxonomy" id="27622"/>
    <lineage>
        <taxon>Eukaryota</taxon>
        <taxon>Metazoa</taxon>
        <taxon>Chordata</taxon>
        <taxon>Craniata</taxon>
        <taxon>Vertebrata</taxon>
        <taxon>Euteleostomi</taxon>
        <taxon>Mammalia</taxon>
        <taxon>Eutheria</taxon>
        <taxon>Laurasiatheria</taxon>
        <taxon>Chiroptera</taxon>
        <taxon>Yangochiroptera</taxon>
        <taxon>Molossidae</taxon>
        <taxon>Molossus</taxon>
    </lineage>
</organism>
<dbReference type="AlphaFoldDB" id="A0A7J8GKS7"/>
<feature type="region of interest" description="Disordered" evidence="1">
    <location>
        <begin position="1"/>
        <end position="37"/>
    </location>
</feature>
<evidence type="ECO:0000313" key="2">
    <source>
        <dbReference type="EMBL" id="KAF6460530.1"/>
    </source>
</evidence>
<evidence type="ECO:0000256" key="1">
    <source>
        <dbReference type="SAM" id="MobiDB-lite"/>
    </source>
</evidence>
<comment type="caution">
    <text evidence="2">The sequence shown here is derived from an EMBL/GenBank/DDBJ whole genome shotgun (WGS) entry which is preliminary data.</text>
</comment>
<dbReference type="EMBL" id="JACASF010000009">
    <property type="protein sequence ID" value="KAF6460530.1"/>
    <property type="molecule type" value="Genomic_DNA"/>
</dbReference>
<name>A0A7J8GKS7_MOLMO</name>